<protein>
    <submittedName>
        <fullName evidence="1">Uncharacterized protein</fullName>
    </submittedName>
</protein>
<reference evidence="2" key="1">
    <citation type="journal article" date="2010" name="Nat. Biotechnol.">
        <title>Draft genome sequence of the oilseed species Ricinus communis.</title>
        <authorList>
            <person name="Chan A.P."/>
            <person name="Crabtree J."/>
            <person name="Zhao Q."/>
            <person name="Lorenzi H."/>
            <person name="Orvis J."/>
            <person name="Puiu D."/>
            <person name="Melake-Berhan A."/>
            <person name="Jones K.M."/>
            <person name="Redman J."/>
            <person name="Chen G."/>
            <person name="Cahoon E.B."/>
            <person name="Gedil M."/>
            <person name="Stanke M."/>
            <person name="Haas B.J."/>
            <person name="Wortman J.R."/>
            <person name="Fraser-Liggett C.M."/>
            <person name="Ravel J."/>
            <person name="Rabinowicz P.D."/>
        </authorList>
    </citation>
    <scope>NUCLEOTIDE SEQUENCE [LARGE SCALE GENOMIC DNA]</scope>
    <source>
        <strain evidence="2">cv. Hale</strain>
    </source>
</reference>
<organism evidence="1 2">
    <name type="scientific">Ricinus communis</name>
    <name type="common">Castor bean</name>
    <dbReference type="NCBI Taxonomy" id="3988"/>
    <lineage>
        <taxon>Eukaryota</taxon>
        <taxon>Viridiplantae</taxon>
        <taxon>Streptophyta</taxon>
        <taxon>Embryophyta</taxon>
        <taxon>Tracheophyta</taxon>
        <taxon>Spermatophyta</taxon>
        <taxon>Magnoliopsida</taxon>
        <taxon>eudicotyledons</taxon>
        <taxon>Gunneridae</taxon>
        <taxon>Pentapetalae</taxon>
        <taxon>rosids</taxon>
        <taxon>fabids</taxon>
        <taxon>Malpighiales</taxon>
        <taxon>Euphorbiaceae</taxon>
        <taxon>Acalyphoideae</taxon>
        <taxon>Acalypheae</taxon>
        <taxon>Ricinus</taxon>
    </lineage>
</organism>
<gene>
    <name evidence="1" type="ORF">RCOM_1155110</name>
</gene>
<sequence length="76" mass="8453">MNASFTAKDSAANGELQQQEIETPMHREIQNLPRTPLPNLLKIIPFWNVAAHFSLSRVCQILSHSSFSGVGIVHRA</sequence>
<evidence type="ECO:0000313" key="1">
    <source>
        <dbReference type="EMBL" id="EEF37460.1"/>
    </source>
</evidence>
<proteinExistence type="predicted"/>
<name>B9SG44_RICCO</name>
<dbReference type="InParanoid" id="B9SG44"/>
<keyword evidence="2" id="KW-1185">Reference proteome</keyword>
<dbReference type="AlphaFoldDB" id="B9SG44"/>
<evidence type="ECO:0000313" key="2">
    <source>
        <dbReference type="Proteomes" id="UP000008311"/>
    </source>
</evidence>
<dbReference type="EMBL" id="EQ973948">
    <property type="protein sequence ID" value="EEF37460.1"/>
    <property type="molecule type" value="Genomic_DNA"/>
</dbReference>
<dbReference type="Proteomes" id="UP000008311">
    <property type="component" value="Unassembled WGS sequence"/>
</dbReference>
<accession>B9SG44</accession>